<accession>A0A2P4WWM6</accession>
<organism evidence="2 3">
    <name type="scientific">Phytophthora palmivora</name>
    <dbReference type="NCBI Taxonomy" id="4796"/>
    <lineage>
        <taxon>Eukaryota</taxon>
        <taxon>Sar</taxon>
        <taxon>Stramenopiles</taxon>
        <taxon>Oomycota</taxon>
        <taxon>Peronosporomycetes</taxon>
        <taxon>Peronosporales</taxon>
        <taxon>Peronosporaceae</taxon>
        <taxon>Phytophthora</taxon>
    </lineage>
</organism>
<dbReference type="Proteomes" id="UP000237271">
    <property type="component" value="Unassembled WGS sequence"/>
</dbReference>
<keyword evidence="2" id="KW-0547">Nucleotide-binding</keyword>
<keyword evidence="2" id="KW-0347">Helicase</keyword>
<feature type="compositionally biased region" description="Basic residues" evidence="1">
    <location>
        <begin position="1"/>
        <end position="11"/>
    </location>
</feature>
<keyword evidence="2" id="KW-0067">ATP-binding</keyword>
<comment type="caution">
    <text evidence="2">The sequence shown here is derived from an EMBL/GenBank/DDBJ whole genome shotgun (WGS) entry which is preliminary data.</text>
</comment>
<dbReference type="PANTHER" id="PTHR10492">
    <property type="match status" value="1"/>
</dbReference>
<feature type="region of interest" description="Disordered" evidence="1">
    <location>
        <begin position="1"/>
        <end position="23"/>
    </location>
</feature>
<dbReference type="PANTHER" id="PTHR10492:SF57">
    <property type="entry name" value="ATP-DEPENDENT DNA HELICASE"/>
    <property type="match status" value="1"/>
</dbReference>
<keyword evidence="3" id="KW-1185">Reference proteome</keyword>
<evidence type="ECO:0000313" key="3">
    <source>
        <dbReference type="Proteomes" id="UP000237271"/>
    </source>
</evidence>
<evidence type="ECO:0000256" key="1">
    <source>
        <dbReference type="SAM" id="MobiDB-lite"/>
    </source>
</evidence>
<keyword evidence="2" id="KW-0378">Hydrolase</keyword>
<gene>
    <name evidence="2" type="ORF">PHPALM_37749</name>
</gene>
<dbReference type="OrthoDB" id="125973at2759"/>
<evidence type="ECO:0000313" key="2">
    <source>
        <dbReference type="EMBL" id="POM57705.1"/>
    </source>
</evidence>
<dbReference type="GO" id="GO:0004386">
    <property type="term" value="F:helicase activity"/>
    <property type="evidence" value="ECO:0007669"/>
    <property type="project" value="UniProtKB-KW"/>
</dbReference>
<name>A0A2P4WWM6_9STRA</name>
<reference evidence="2 3" key="1">
    <citation type="journal article" date="2017" name="Genome Biol. Evol.">
        <title>Phytophthora megakarya and P. palmivora, closely related causal agents of cacao black pod rot, underwent increases in genome sizes and gene numbers by different mechanisms.</title>
        <authorList>
            <person name="Ali S.S."/>
            <person name="Shao J."/>
            <person name="Lary D.J."/>
            <person name="Kronmiller B."/>
            <person name="Shen D."/>
            <person name="Strem M.D."/>
            <person name="Amoako-Attah I."/>
            <person name="Akrofi A.Y."/>
            <person name="Begoude B.A."/>
            <person name="Ten Hoopen G.M."/>
            <person name="Coulibaly K."/>
            <person name="Kebe B.I."/>
            <person name="Melnick R.L."/>
            <person name="Guiltinan M.J."/>
            <person name="Tyler B.M."/>
            <person name="Meinhardt L.W."/>
            <person name="Bailey B.A."/>
        </authorList>
    </citation>
    <scope>NUCLEOTIDE SEQUENCE [LARGE SCALE GENOMIC DNA]</scope>
    <source>
        <strain evidence="3">sbr112.9</strain>
    </source>
</reference>
<dbReference type="EMBL" id="NCKW01020558">
    <property type="protein sequence ID" value="POM57705.1"/>
    <property type="molecule type" value="Genomic_DNA"/>
</dbReference>
<protein>
    <submittedName>
        <fullName evidence="2">Helitron helicase-like protein</fullName>
    </submittedName>
</protein>
<proteinExistence type="predicted"/>
<sequence length="330" mass="38494">MKNGRCSKKFPKPLSEETSMTADNYPTYRRRRRPEGILNRKGKVWDNATINQWIVLYNAFLSQKYNYHINIEVCATNKAIKYIYKFVYKGSDMTTIIIDGQDIEANEIQQYLLGPYISSVEACNRLSMHPTQGSMHSVLNIPIHLENMNMVAYRGLASTAHLHNLIYRRSRTMLTEFYKLCTLDPEGTADSLYKDVPTKFRWHNSQWKPYKKYVASLGRIIHVSSQDPDIFYLRLLLSNRRYPKSFEDLRRVGSTTYLTFRDAAFALGYLEDDQEWLRCLTEAAAEKMPNQLRQLFGIILFKGHMSEDFVRDIESSDLTNHVLRGEGVRL</sequence>
<dbReference type="AlphaFoldDB" id="A0A2P4WWM6"/>